<comment type="caution">
    <text evidence="2">The sequence shown here is derived from an EMBL/GenBank/DDBJ whole genome shotgun (WGS) entry which is preliminary data.</text>
</comment>
<feature type="compositionally biased region" description="Basic and acidic residues" evidence="1">
    <location>
        <begin position="68"/>
        <end position="97"/>
    </location>
</feature>
<name>A0A0F9SVN1_9ZZZZ</name>
<sequence>MNGPYWLRLGDQSDYEAYFELHELLNELEDVDQAYGDKGIGQVTEWRDLGFETTEFRGNNYISLYVGEDDKPDPVRDLDDHERRQVEQTLDRGDRSAATEANTMKRTAQDQPAEWPVYSDEKRSRNPASRKRL</sequence>
<protein>
    <submittedName>
        <fullName evidence="2">Uncharacterized protein</fullName>
    </submittedName>
</protein>
<accession>A0A0F9SVN1</accession>
<organism evidence="2">
    <name type="scientific">marine sediment metagenome</name>
    <dbReference type="NCBI Taxonomy" id="412755"/>
    <lineage>
        <taxon>unclassified sequences</taxon>
        <taxon>metagenomes</taxon>
        <taxon>ecological metagenomes</taxon>
    </lineage>
</organism>
<feature type="region of interest" description="Disordered" evidence="1">
    <location>
        <begin position="67"/>
        <end position="133"/>
    </location>
</feature>
<feature type="compositionally biased region" description="Polar residues" evidence="1">
    <location>
        <begin position="99"/>
        <end position="110"/>
    </location>
</feature>
<proteinExistence type="predicted"/>
<dbReference type="AlphaFoldDB" id="A0A0F9SVN1"/>
<dbReference type="EMBL" id="LAZR01000493">
    <property type="protein sequence ID" value="KKN66697.1"/>
    <property type="molecule type" value="Genomic_DNA"/>
</dbReference>
<evidence type="ECO:0000256" key="1">
    <source>
        <dbReference type="SAM" id="MobiDB-lite"/>
    </source>
</evidence>
<reference evidence="2" key="1">
    <citation type="journal article" date="2015" name="Nature">
        <title>Complex archaea that bridge the gap between prokaryotes and eukaryotes.</title>
        <authorList>
            <person name="Spang A."/>
            <person name="Saw J.H."/>
            <person name="Jorgensen S.L."/>
            <person name="Zaremba-Niedzwiedzka K."/>
            <person name="Martijn J."/>
            <person name="Lind A.E."/>
            <person name="van Eijk R."/>
            <person name="Schleper C."/>
            <person name="Guy L."/>
            <person name="Ettema T.J."/>
        </authorList>
    </citation>
    <scope>NUCLEOTIDE SEQUENCE</scope>
</reference>
<gene>
    <name evidence="2" type="ORF">LCGC14_0468830</name>
</gene>
<evidence type="ECO:0000313" key="2">
    <source>
        <dbReference type="EMBL" id="KKN66697.1"/>
    </source>
</evidence>